<accession>A0A6J5SUF8</accession>
<dbReference type="SUPFAM" id="SSF52540">
    <property type="entry name" value="P-loop containing nucleoside triphosphate hydrolases"/>
    <property type="match status" value="1"/>
</dbReference>
<dbReference type="EMBL" id="LR797474">
    <property type="protein sequence ID" value="CAB4219182.1"/>
    <property type="molecule type" value="Genomic_DNA"/>
</dbReference>
<organism evidence="1">
    <name type="scientific">uncultured Caudovirales phage</name>
    <dbReference type="NCBI Taxonomy" id="2100421"/>
    <lineage>
        <taxon>Viruses</taxon>
        <taxon>Duplodnaviria</taxon>
        <taxon>Heunggongvirae</taxon>
        <taxon>Uroviricota</taxon>
        <taxon>Caudoviricetes</taxon>
        <taxon>Peduoviridae</taxon>
        <taxon>Maltschvirus</taxon>
        <taxon>Maltschvirus maltsch</taxon>
    </lineage>
</organism>
<name>A0A6J5SUF8_9CAUD</name>
<dbReference type="InterPro" id="IPR027417">
    <property type="entry name" value="P-loop_NTPase"/>
</dbReference>
<dbReference type="Pfam" id="PF03237">
    <property type="entry name" value="Terminase_6N"/>
    <property type="match status" value="1"/>
</dbReference>
<evidence type="ECO:0000313" key="1">
    <source>
        <dbReference type="EMBL" id="CAB4219182.1"/>
    </source>
</evidence>
<reference evidence="1" key="1">
    <citation type="submission" date="2020-05" db="EMBL/GenBank/DDBJ databases">
        <authorList>
            <person name="Chiriac C."/>
            <person name="Salcher M."/>
            <person name="Ghai R."/>
            <person name="Kavagutti S V."/>
        </authorList>
    </citation>
    <scope>NUCLEOTIDE SEQUENCE</scope>
</reference>
<dbReference type="Gene3D" id="3.40.50.300">
    <property type="entry name" value="P-loop containing nucleotide triphosphate hydrolases"/>
    <property type="match status" value="1"/>
</dbReference>
<sequence length="656" mass="75261">MKDFIANSGSRTQMKLSDLDQENSAIWTTVKVQQLLDDFENGAIDIKTIKNSPFKDNDPVWKKANIVFEYTPEELEEIRKCKADPVYFAGKYAQVMQEQGIEQIILRDYQEEIIRSFKNNRFNCLMASRQIGKTVMSGVFIAWYLIFHTDKNVLAVANIASTTKEVLDKIKSVLENLPFFLKPGCISNNVMSMKFDNGCRLIGRTTTKNTGIGFTIHVLYIDEFAHINPSYLDFFYRAIYPTISASSNSKIIITSTPNGMNRFYDIYMDAMNGANTYVPLRVDWWQVPGRDDEWKQSTIANLGSEEDFNQEYGLQFFSSDKLLLPSKDLKKIFNLRTSYITPEWAQSPDHLVLLDGFTVHPNLAKLKPDDIKNDGNNYIFAIDTADGLGRDYSVINIFKLAALPLKMLDQVKDFIKNEGDIFTLVQVATFRSNKKDINEYCNTLEHLLYNIFNPEKVKLLIELNHKGEWVMDKLTQNEDFWPGQVIHSKHTTTSINWKPGLKMTETNKTKYCERFKYLAAVNKILPNEHKTVHELGAFGRSSNGNYRSQSGNDDLAITCVETAAFFESPNFWELVNEELDRLPKEYLSKVYSVYLGEAYLGNSSGYDHSALRELNTTAEIKKPGKLVNVFDEMTIDQIKRTRDTFYGNNSRSGYET</sequence>
<dbReference type="Gene3D" id="3.30.420.240">
    <property type="match status" value="1"/>
</dbReference>
<proteinExistence type="predicted"/>
<gene>
    <name evidence="1" type="ORF">UFOVP1604_265</name>
</gene>
<protein>
    <submittedName>
        <fullName evidence="1">Terminase-like family</fullName>
    </submittedName>
</protein>